<gene>
    <name evidence="9" type="primary">lacZ_19</name>
    <name evidence="9" type="ORF">SDC9_47811</name>
</gene>
<dbReference type="InterPro" id="IPR013783">
    <property type="entry name" value="Ig-like_fold"/>
</dbReference>
<dbReference type="SUPFAM" id="SSF51445">
    <property type="entry name" value="(Trans)glycosidases"/>
    <property type="match status" value="1"/>
</dbReference>
<dbReference type="Pfam" id="PF02836">
    <property type="entry name" value="Glyco_hydro_2_C"/>
    <property type="match status" value="1"/>
</dbReference>
<dbReference type="PRINTS" id="PR00132">
    <property type="entry name" value="GLHYDRLASE2"/>
</dbReference>
<dbReference type="InterPro" id="IPR006103">
    <property type="entry name" value="Glyco_hydro_2_cat"/>
</dbReference>
<dbReference type="InterPro" id="IPR032311">
    <property type="entry name" value="DUF4982"/>
</dbReference>
<dbReference type="EMBL" id="VSSQ01000806">
    <property type="protein sequence ID" value="MPM01571.1"/>
    <property type="molecule type" value="Genomic_DNA"/>
</dbReference>
<dbReference type="InterPro" id="IPR008979">
    <property type="entry name" value="Galactose-bd-like_sf"/>
</dbReference>
<keyword evidence="3 9" id="KW-0326">Glycosidase</keyword>
<comment type="similarity">
    <text evidence="1">Belongs to the glycosyl hydrolase 2 family.</text>
</comment>
<evidence type="ECO:0000313" key="9">
    <source>
        <dbReference type="EMBL" id="MPM01571.1"/>
    </source>
</evidence>
<name>A0A644WDL6_9ZZZZ</name>
<feature type="domain" description="Glycoside hydrolase family 2 immunoglobulin-like beta-sandwich" evidence="4">
    <location>
        <begin position="190"/>
        <end position="297"/>
    </location>
</feature>
<evidence type="ECO:0000259" key="5">
    <source>
        <dbReference type="Pfam" id="PF02836"/>
    </source>
</evidence>
<feature type="domain" description="Malectin" evidence="7">
    <location>
        <begin position="763"/>
        <end position="876"/>
    </location>
</feature>
<dbReference type="PANTHER" id="PTHR42732:SF1">
    <property type="entry name" value="BETA-MANNOSIDASE"/>
    <property type="match status" value="1"/>
</dbReference>
<evidence type="ECO:0000259" key="6">
    <source>
        <dbReference type="Pfam" id="PF02837"/>
    </source>
</evidence>
<reference evidence="9" key="1">
    <citation type="submission" date="2019-08" db="EMBL/GenBank/DDBJ databases">
        <authorList>
            <person name="Kucharzyk K."/>
            <person name="Murdoch R.W."/>
            <person name="Higgins S."/>
            <person name="Loffler F."/>
        </authorList>
    </citation>
    <scope>NUCLEOTIDE SEQUENCE</scope>
</reference>
<dbReference type="Gene3D" id="2.60.120.430">
    <property type="entry name" value="Galactose-binding lectin"/>
    <property type="match status" value="1"/>
</dbReference>
<dbReference type="Pfam" id="PF11721">
    <property type="entry name" value="Malectin"/>
    <property type="match status" value="1"/>
</dbReference>
<dbReference type="InterPro" id="IPR006102">
    <property type="entry name" value="Ig-like_GH2"/>
</dbReference>
<dbReference type="GO" id="GO:0005975">
    <property type="term" value="P:carbohydrate metabolic process"/>
    <property type="evidence" value="ECO:0007669"/>
    <property type="project" value="InterPro"/>
</dbReference>
<evidence type="ECO:0000259" key="7">
    <source>
        <dbReference type="Pfam" id="PF11721"/>
    </source>
</evidence>
<dbReference type="AlphaFoldDB" id="A0A644WDL6"/>
<dbReference type="GO" id="GO:0004565">
    <property type="term" value="F:beta-galactosidase activity"/>
    <property type="evidence" value="ECO:0007669"/>
    <property type="project" value="UniProtKB-EC"/>
</dbReference>
<dbReference type="Pfam" id="PF00703">
    <property type="entry name" value="Glyco_hydro_2"/>
    <property type="match status" value="1"/>
</dbReference>
<dbReference type="EC" id="3.2.1.23" evidence="9"/>
<protein>
    <submittedName>
        <fullName evidence="9">Beta-galactosidase</fullName>
        <ecNumber evidence="9">3.2.1.23</ecNumber>
    </submittedName>
</protein>
<feature type="domain" description="Glycosyl hydrolases family 2 sugar binding" evidence="6">
    <location>
        <begin position="69"/>
        <end position="172"/>
    </location>
</feature>
<sequence>MKQTKVILLLFLVIWLNTIAGVRVKYTINDNWRFEKTEQDTPASENFNDNSWNIVNIPHTYNNLDGDDEIPGYYRGPSWYRKQVFVDKMHEGKHALLYFEGANQETEVYVNGQFAGRHVGGYTRFCFEIDQFLRFGTKNTIAIKVDNKHHVDIPPLSADFTFYGGIYRDVYLEFSNKIHIATNHFASGGVYIKTPAVSEKEATVEINSLISNESSVPEKIIIENTIYAPSGKQIKSNRNTLLLKPNSTSSATNKKIAIENPVLWDIENPQLYTLYTRIYDKSGRNLLDEVSTTFGLRWFKFDPEQGFFLNGKHRKLRGTNRHQDYLAKGNALRDEMHVRDLLLLKEMGINFLRISHYPQDPVVLEMCDKLGIVVSVEIPVVNEITESQEFLDNSINMVKEMIWQDFNHPSVIIWGYMNEVLLRQPDLNQEQLKKYYAAVHKVALSLDNTIRQEDSSRYTMMAYHNAPERYKKAKLTEIPMIMGWNLYQGWYEPDLNEFQRLLDRMPTAYPGKILLVTEYGPGVDPRLHSFHAERFDFSQEYGIIYHKHYLKEMMKRPFVAGFNVWNFNDFYAEQRIDAVPHVNNKGLTGLDRERKDTYLFYKATFSKEPTLLIGNREWKTRGGVADINSDFCEQFVPVFSNLSEAEILINGKSIGKKAFTACFAEFKVPFRHGENIIDAVGNKDGQIIRDQIRVNFKLIPYSLMDTLNPFTEINVMLGSHRYFEDREAEMIWLPEQEYKKGSWGYIGGRPYRRETNFGTMLGTDIDIYGTDNNPVFQTQRVNLDAFKADVPDGKYSIYLYWAELEADKQQEKLVYNLGSNTADKITSSERVFDVAINGTEVLRNFNPANEYGRARAIIKKFEVDVKDKEGLLIQLKKQTGEPVLNSIRIYKNN</sequence>
<dbReference type="Gene3D" id="2.60.120.260">
    <property type="entry name" value="Galactose-binding domain-like"/>
    <property type="match status" value="1"/>
</dbReference>
<dbReference type="PANTHER" id="PTHR42732">
    <property type="entry name" value="BETA-GALACTOSIDASE"/>
    <property type="match status" value="1"/>
</dbReference>
<evidence type="ECO:0000256" key="3">
    <source>
        <dbReference type="ARBA" id="ARBA00023295"/>
    </source>
</evidence>
<dbReference type="InterPro" id="IPR021720">
    <property type="entry name" value="Malectin_dom"/>
</dbReference>
<dbReference type="Pfam" id="PF16355">
    <property type="entry name" value="DUF4982"/>
    <property type="match status" value="1"/>
</dbReference>
<evidence type="ECO:0000256" key="2">
    <source>
        <dbReference type="ARBA" id="ARBA00022801"/>
    </source>
</evidence>
<feature type="domain" description="Glycoside hydrolase family 2 catalytic" evidence="5">
    <location>
        <begin position="306"/>
        <end position="604"/>
    </location>
</feature>
<dbReference type="Pfam" id="PF02837">
    <property type="entry name" value="Glyco_hydro_2_N"/>
    <property type="match status" value="1"/>
</dbReference>
<accession>A0A644WDL6</accession>
<dbReference type="SUPFAM" id="SSF49303">
    <property type="entry name" value="beta-Galactosidase/glucuronidase domain"/>
    <property type="match status" value="1"/>
</dbReference>
<dbReference type="Gene3D" id="3.20.20.80">
    <property type="entry name" value="Glycosidases"/>
    <property type="match status" value="1"/>
</dbReference>
<organism evidence="9">
    <name type="scientific">bioreactor metagenome</name>
    <dbReference type="NCBI Taxonomy" id="1076179"/>
    <lineage>
        <taxon>unclassified sequences</taxon>
        <taxon>metagenomes</taxon>
        <taxon>ecological metagenomes</taxon>
    </lineage>
</organism>
<dbReference type="InterPro" id="IPR006104">
    <property type="entry name" value="Glyco_hydro_2_N"/>
</dbReference>
<evidence type="ECO:0000256" key="1">
    <source>
        <dbReference type="ARBA" id="ARBA00007401"/>
    </source>
</evidence>
<dbReference type="InterPro" id="IPR051913">
    <property type="entry name" value="GH2_Domain-Containing"/>
</dbReference>
<evidence type="ECO:0000259" key="8">
    <source>
        <dbReference type="Pfam" id="PF16355"/>
    </source>
</evidence>
<dbReference type="InterPro" id="IPR017853">
    <property type="entry name" value="GH"/>
</dbReference>
<proteinExistence type="inferred from homology"/>
<keyword evidence="2 9" id="KW-0378">Hydrolase</keyword>
<dbReference type="Gene3D" id="2.60.40.10">
    <property type="entry name" value="Immunoglobulins"/>
    <property type="match status" value="2"/>
</dbReference>
<dbReference type="SUPFAM" id="SSF49785">
    <property type="entry name" value="Galactose-binding domain-like"/>
    <property type="match status" value="1"/>
</dbReference>
<dbReference type="InterPro" id="IPR036156">
    <property type="entry name" value="Beta-gal/glucu_dom_sf"/>
</dbReference>
<feature type="domain" description="DUF4982" evidence="8">
    <location>
        <begin position="636"/>
        <end position="687"/>
    </location>
</feature>
<comment type="caution">
    <text evidence="9">The sequence shown here is derived from an EMBL/GenBank/DDBJ whole genome shotgun (WGS) entry which is preliminary data.</text>
</comment>
<dbReference type="InterPro" id="IPR006101">
    <property type="entry name" value="Glyco_hydro_2"/>
</dbReference>
<evidence type="ECO:0000259" key="4">
    <source>
        <dbReference type="Pfam" id="PF00703"/>
    </source>
</evidence>